<dbReference type="eggNOG" id="ENOG502QVB9">
    <property type="taxonomic scope" value="Eukaryota"/>
</dbReference>
<dbReference type="PANTHER" id="PTHR31722">
    <property type="entry name" value="OS06G0675200 PROTEIN"/>
    <property type="match status" value="1"/>
</dbReference>
<proteinExistence type="predicted"/>
<feature type="compositionally biased region" description="Low complexity" evidence="1">
    <location>
        <begin position="314"/>
        <end position="327"/>
    </location>
</feature>
<feature type="compositionally biased region" description="Low complexity" evidence="1">
    <location>
        <begin position="230"/>
        <end position="241"/>
    </location>
</feature>
<dbReference type="AlphaFoldDB" id="R0IA21"/>
<keyword evidence="3" id="KW-1185">Reference proteome</keyword>
<dbReference type="Proteomes" id="UP000029121">
    <property type="component" value="Unassembled WGS sequence"/>
</dbReference>
<name>R0IA21_9BRAS</name>
<evidence type="ECO:0000313" key="2">
    <source>
        <dbReference type="EMBL" id="EOA33398.1"/>
    </source>
</evidence>
<feature type="compositionally biased region" description="Low complexity" evidence="1">
    <location>
        <begin position="168"/>
        <end position="180"/>
    </location>
</feature>
<feature type="region of interest" description="Disordered" evidence="1">
    <location>
        <begin position="142"/>
        <end position="180"/>
    </location>
</feature>
<gene>
    <name evidence="2" type="ORF">CARUB_v10020419mg</name>
</gene>
<feature type="region of interest" description="Disordered" evidence="1">
    <location>
        <begin position="373"/>
        <end position="395"/>
    </location>
</feature>
<sequence>MASACVNNVTVSQEFPTYGCFNPRASFSREDPTRVSGSAASDIQKQNPKVTVTAEEKLAGAGDFEFRLEEDPVRMLPADELFSDGKLVTKQQQETTVEAAVKCRRTEVAEMEISDSCSFSPKAPRCSSRWRDLLGLKRFSQNSKAAATTSNPRSSTSSLKQFLHRSSRSSTSSGSSSSDASVLMSLPLLKDSDCESLSISSSRMSLSSSSSGHDHEDLPRLSLDADRPNHNSNHNHILNHNVTANPFAPARSLNPNPPRMRLVNHSSAGNGGGRVGRSPMRRSGGETSQSSIMNRGVSVDSPRLNSSGKIVFQSLERSSSSPSSFNGGTSGYRHRGMERSYSSNVRVTPVLNVPVCSIRGGSVVFGQFFSNGNNNNNRASSHSHINRGRNSTDRI</sequence>
<evidence type="ECO:0000313" key="3">
    <source>
        <dbReference type="Proteomes" id="UP000029121"/>
    </source>
</evidence>
<feature type="compositionally biased region" description="Polar residues" evidence="1">
    <location>
        <begin position="142"/>
        <end position="160"/>
    </location>
</feature>
<organism evidence="2 3">
    <name type="scientific">Capsella rubella</name>
    <dbReference type="NCBI Taxonomy" id="81985"/>
    <lineage>
        <taxon>Eukaryota</taxon>
        <taxon>Viridiplantae</taxon>
        <taxon>Streptophyta</taxon>
        <taxon>Embryophyta</taxon>
        <taxon>Tracheophyta</taxon>
        <taxon>Spermatophyta</taxon>
        <taxon>Magnoliopsida</taxon>
        <taxon>eudicotyledons</taxon>
        <taxon>Gunneridae</taxon>
        <taxon>Pentapetalae</taxon>
        <taxon>rosids</taxon>
        <taxon>malvids</taxon>
        <taxon>Brassicales</taxon>
        <taxon>Brassicaceae</taxon>
        <taxon>Camelineae</taxon>
        <taxon>Capsella</taxon>
    </lineage>
</organism>
<accession>R0IA21</accession>
<dbReference type="OrthoDB" id="689767at2759"/>
<feature type="compositionally biased region" description="Basic and acidic residues" evidence="1">
    <location>
        <begin position="212"/>
        <end position="229"/>
    </location>
</feature>
<feature type="region of interest" description="Disordered" evidence="1">
    <location>
        <begin position="203"/>
        <end position="336"/>
    </location>
</feature>
<protein>
    <submittedName>
        <fullName evidence="2">Uncharacterized protein</fullName>
    </submittedName>
</protein>
<dbReference type="STRING" id="81985.R0IA21"/>
<dbReference type="PANTHER" id="PTHR31722:SF0">
    <property type="entry name" value="OS06G0675200 PROTEIN"/>
    <property type="match status" value="1"/>
</dbReference>
<feature type="compositionally biased region" description="Low complexity" evidence="1">
    <location>
        <begin position="373"/>
        <end position="383"/>
    </location>
</feature>
<reference evidence="3" key="1">
    <citation type="journal article" date="2013" name="Nat. Genet.">
        <title>The Capsella rubella genome and the genomic consequences of rapid mating system evolution.</title>
        <authorList>
            <person name="Slotte T."/>
            <person name="Hazzouri K.M."/>
            <person name="Agren J.A."/>
            <person name="Koenig D."/>
            <person name="Maumus F."/>
            <person name="Guo Y.L."/>
            <person name="Steige K."/>
            <person name="Platts A.E."/>
            <person name="Escobar J.S."/>
            <person name="Newman L.K."/>
            <person name="Wang W."/>
            <person name="Mandakova T."/>
            <person name="Vello E."/>
            <person name="Smith L.M."/>
            <person name="Henz S.R."/>
            <person name="Steffen J."/>
            <person name="Takuno S."/>
            <person name="Brandvain Y."/>
            <person name="Coop G."/>
            <person name="Andolfatto P."/>
            <person name="Hu T.T."/>
            <person name="Blanchette M."/>
            <person name="Clark R.M."/>
            <person name="Quesneville H."/>
            <person name="Nordborg M."/>
            <person name="Gaut B.S."/>
            <person name="Lysak M.A."/>
            <person name="Jenkins J."/>
            <person name="Grimwood J."/>
            <person name="Chapman J."/>
            <person name="Prochnik S."/>
            <person name="Shu S."/>
            <person name="Rokhsar D."/>
            <person name="Schmutz J."/>
            <person name="Weigel D."/>
            <person name="Wright S.I."/>
        </authorList>
    </citation>
    <scope>NUCLEOTIDE SEQUENCE [LARGE SCALE GENOMIC DNA]</scope>
    <source>
        <strain evidence="3">cv. Monte Gargano</strain>
    </source>
</reference>
<evidence type="ECO:0000256" key="1">
    <source>
        <dbReference type="SAM" id="MobiDB-lite"/>
    </source>
</evidence>
<dbReference type="EMBL" id="KB870806">
    <property type="protein sequence ID" value="EOA33398.1"/>
    <property type="molecule type" value="Genomic_DNA"/>
</dbReference>